<evidence type="ECO:0000313" key="2">
    <source>
        <dbReference type="Proteomes" id="UP000634043"/>
    </source>
</evidence>
<comment type="caution">
    <text evidence="1">The sequence shown here is derived from an EMBL/GenBank/DDBJ whole genome shotgun (WGS) entry which is preliminary data.</text>
</comment>
<dbReference type="InterPro" id="IPR032719">
    <property type="entry name" value="WbsX"/>
</dbReference>
<dbReference type="Gene3D" id="3.20.20.80">
    <property type="entry name" value="Glycosidases"/>
    <property type="match status" value="1"/>
</dbReference>
<dbReference type="RefSeq" id="WP_229733988.1">
    <property type="nucleotide sequence ID" value="NZ_BMFP01000006.1"/>
</dbReference>
<accession>A0ABQ1WF43</accession>
<proteinExistence type="predicted"/>
<name>A0ABQ1WF43_9BACT</name>
<reference evidence="2" key="1">
    <citation type="journal article" date="2019" name="Int. J. Syst. Evol. Microbiol.">
        <title>The Global Catalogue of Microorganisms (GCM) 10K type strain sequencing project: providing services to taxonomists for standard genome sequencing and annotation.</title>
        <authorList>
            <consortium name="The Broad Institute Genomics Platform"/>
            <consortium name="The Broad Institute Genome Sequencing Center for Infectious Disease"/>
            <person name="Wu L."/>
            <person name="Ma J."/>
        </authorList>
    </citation>
    <scope>NUCLEOTIDE SEQUENCE [LARGE SCALE GENOMIC DNA]</scope>
    <source>
        <strain evidence="2">CGMCC 1.12749</strain>
    </source>
</reference>
<dbReference type="CDD" id="cd11578">
    <property type="entry name" value="GH99_GH71_like_1"/>
    <property type="match status" value="1"/>
</dbReference>
<protein>
    <recommendedName>
        <fullName evidence="3">Glycosyltransferase WbsX</fullName>
    </recommendedName>
</protein>
<gene>
    <name evidence="1" type="ORF">GCM10011323_32190</name>
</gene>
<evidence type="ECO:0000313" key="1">
    <source>
        <dbReference type="EMBL" id="GGG26084.1"/>
    </source>
</evidence>
<sequence>MMKRILYALAFVVLASNCKKEDDYMPTQFAYDITPVTLTEDAHVGAYYYRYKAADWGKKYTYQPELGEYDALQPDIMDRQREWARAGGVDFFIFNWNGNPDEDALLNTFASGSSSAVRMVINYNTTHLGATNTAPLSGAKLATMIEEFKGFASTHFSKDYYFKVDGQPVVLFSPLNMASNRAESIDFHTVIPALRQAMDEIGVNLYIVGEITSGWLPPQRYSKAIRAMDAISLSNWATENYDRSVFFPSFIDQNWKHWNDSTATWGVDFVPVIHPAYNDKVMNPASKIYDLGQSTAFFTAMSHVAKGNMGDKRLILINSWNNFQLGTSMEPTKEYGTTYLDLTRSQFKVGK</sequence>
<evidence type="ECO:0008006" key="3">
    <source>
        <dbReference type="Google" id="ProtNLM"/>
    </source>
</evidence>
<dbReference type="EMBL" id="BMFP01000006">
    <property type="protein sequence ID" value="GGG26084.1"/>
    <property type="molecule type" value="Genomic_DNA"/>
</dbReference>
<keyword evidence="2" id="KW-1185">Reference proteome</keyword>
<dbReference type="Proteomes" id="UP000634043">
    <property type="component" value="Unassembled WGS sequence"/>
</dbReference>
<dbReference type="Pfam" id="PF14307">
    <property type="entry name" value="Glyco_tran_WbsX"/>
    <property type="match status" value="1"/>
</dbReference>
<organism evidence="1 2">
    <name type="scientific">Pontibacter amylolyticus</name>
    <dbReference type="NCBI Taxonomy" id="1424080"/>
    <lineage>
        <taxon>Bacteria</taxon>
        <taxon>Pseudomonadati</taxon>
        <taxon>Bacteroidota</taxon>
        <taxon>Cytophagia</taxon>
        <taxon>Cytophagales</taxon>
        <taxon>Hymenobacteraceae</taxon>
        <taxon>Pontibacter</taxon>
    </lineage>
</organism>